<evidence type="ECO:0000256" key="4">
    <source>
        <dbReference type="ARBA" id="ARBA00023014"/>
    </source>
</evidence>
<dbReference type="OrthoDB" id="15717at2759"/>
<evidence type="ECO:0000313" key="8">
    <source>
        <dbReference type="Proteomes" id="UP000232323"/>
    </source>
</evidence>
<keyword evidence="8" id="KW-1185">Reference proteome</keyword>
<reference evidence="7 8" key="1">
    <citation type="submission" date="2017-08" db="EMBL/GenBank/DDBJ databases">
        <title>Acidophilic green algal genome provides insights into adaptation to an acidic environment.</title>
        <authorList>
            <person name="Hirooka S."/>
            <person name="Hirose Y."/>
            <person name="Kanesaki Y."/>
            <person name="Higuchi S."/>
            <person name="Fujiwara T."/>
            <person name="Onuma R."/>
            <person name="Era A."/>
            <person name="Ohbayashi R."/>
            <person name="Uzuka A."/>
            <person name="Nozaki H."/>
            <person name="Yoshikawa H."/>
            <person name="Miyagishima S.Y."/>
        </authorList>
    </citation>
    <scope>NUCLEOTIDE SEQUENCE [LARGE SCALE GENOMIC DNA]</scope>
    <source>
        <strain evidence="7 8">NIES-2499</strain>
    </source>
</reference>
<keyword evidence="1" id="KW-0001">2Fe-2S</keyword>
<dbReference type="Pfam" id="PF09360">
    <property type="entry name" value="zf-CDGSH"/>
    <property type="match status" value="2"/>
</dbReference>
<keyword evidence="2" id="KW-0479">Metal-binding</keyword>
<evidence type="ECO:0000259" key="6">
    <source>
        <dbReference type="SMART" id="SM00704"/>
    </source>
</evidence>
<dbReference type="Gene3D" id="3.40.5.90">
    <property type="entry name" value="CDGSH iron-sulfur domain, mitoNEET-type"/>
    <property type="match status" value="2"/>
</dbReference>
<sequence length="116" mass="12690">MSKFVCGDGDDCPCYTAEKTRPAPVPPKISGPEVVTLKPGEAKYMCTCGQSKTFPFCDGSHRAYNAEHGTSFASNPVKNETEEDKTYYFCSCSHSKNRPFCDGSHKNIREIPAPSA</sequence>
<dbReference type="PANTHER" id="PTHR46491">
    <property type="entry name" value="CDGSH IRON SULFUR DOMAIN PROTEIN HOMOLOG"/>
    <property type="match status" value="1"/>
</dbReference>
<evidence type="ECO:0000256" key="3">
    <source>
        <dbReference type="ARBA" id="ARBA00023004"/>
    </source>
</evidence>
<dbReference type="STRING" id="1157962.A0A250XP04"/>
<feature type="domain" description="Iron-binding zinc finger CDGSH type" evidence="6">
    <location>
        <begin position="74"/>
        <end position="111"/>
    </location>
</feature>
<dbReference type="InterPro" id="IPR042216">
    <property type="entry name" value="MitoNEET_CISD"/>
</dbReference>
<comment type="cofactor">
    <cofactor evidence="5">
        <name>[2Fe-2S] cluster</name>
        <dbReference type="ChEBI" id="CHEBI:190135"/>
    </cofactor>
</comment>
<evidence type="ECO:0000256" key="1">
    <source>
        <dbReference type="ARBA" id="ARBA00022714"/>
    </source>
</evidence>
<dbReference type="InterPro" id="IPR052950">
    <property type="entry name" value="CISD"/>
</dbReference>
<evidence type="ECO:0000313" key="7">
    <source>
        <dbReference type="EMBL" id="GAX84807.1"/>
    </source>
</evidence>
<dbReference type="Proteomes" id="UP000232323">
    <property type="component" value="Unassembled WGS sequence"/>
</dbReference>
<dbReference type="AlphaFoldDB" id="A0A250XP04"/>
<dbReference type="GO" id="GO:0005737">
    <property type="term" value="C:cytoplasm"/>
    <property type="evidence" value="ECO:0007669"/>
    <property type="project" value="UniProtKB-ARBA"/>
</dbReference>
<dbReference type="SMART" id="SM00704">
    <property type="entry name" value="ZnF_CDGSH"/>
    <property type="match status" value="2"/>
</dbReference>
<dbReference type="PANTHER" id="PTHR46491:SF3">
    <property type="entry name" value="CDGSH IRON-SULFUR DOMAIN-CONTAINING PROTEIN 3, MITOCHONDRIAL"/>
    <property type="match status" value="1"/>
</dbReference>
<dbReference type="GO" id="GO:0051537">
    <property type="term" value="F:2 iron, 2 sulfur cluster binding"/>
    <property type="evidence" value="ECO:0007669"/>
    <property type="project" value="UniProtKB-KW"/>
</dbReference>
<proteinExistence type="predicted"/>
<dbReference type="InterPro" id="IPR018967">
    <property type="entry name" value="FeS-contain_CDGSH-typ"/>
</dbReference>
<feature type="domain" description="Iron-binding zinc finger CDGSH type" evidence="6">
    <location>
        <begin position="30"/>
        <end position="67"/>
    </location>
</feature>
<keyword evidence="3" id="KW-0408">Iron</keyword>
<accession>A0A250XP04</accession>
<dbReference type="EMBL" id="BEGY01000136">
    <property type="protein sequence ID" value="GAX84807.1"/>
    <property type="molecule type" value="Genomic_DNA"/>
</dbReference>
<comment type="caution">
    <text evidence="7">The sequence shown here is derived from an EMBL/GenBank/DDBJ whole genome shotgun (WGS) entry which is preliminary data.</text>
</comment>
<evidence type="ECO:0000256" key="5">
    <source>
        <dbReference type="ARBA" id="ARBA00034078"/>
    </source>
</evidence>
<name>A0A250XP04_9CHLO</name>
<organism evidence="7 8">
    <name type="scientific">Chlamydomonas eustigma</name>
    <dbReference type="NCBI Taxonomy" id="1157962"/>
    <lineage>
        <taxon>Eukaryota</taxon>
        <taxon>Viridiplantae</taxon>
        <taxon>Chlorophyta</taxon>
        <taxon>core chlorophytes</taxon>
        <taxon>Chlorophyceae</taxon>
        <taxon>CS clade</taxon>
        <taxon>Chlamydomonadales</taxon>
        <taxon>Chlamydomonadaceae</taxon>
        <taxon>Chlamydomonas</taxon>
    </lineage>
</organism>
<dbReference type="GO" id="GO:0046872">
    <property type="term" value="F:metal ion binding"/>
    <property type="evidence" value="ECO:0007669"/>
    <property type="project" value="UniProtKB-KW"/>
</dbReference>
<protein>
    <recommendedName>
        <fullName evidence="6">Iron-binding zinc finger CDGSH type domain-containing protein</fullName>
    </recommendedName>
</protein>
<keyword evidence="4" id="KW-0411">Iron-sulfur</keyword>
<evidence type="ECO:0000256" key="2">
    <source>
        <dbReference type="ARBA" id="ARBA00022723"/>
    </source>
</evidence>
<gene>
    <name evidence="7" type="ORF">CEUSTIGMA_g12228.t1</name>
</gene>